<evidence type="ECO:0000313" key="2">
    <source>
        <dbReference type="Proteomes" id="UP000680348"/>
    </source>
</evidence>
<accession>A0A942I9R9</accession>
<name>A0A942I9R9_9HYPH</name>
<protein>
    <submittedName>
        <fullName evidence="1">PilZ domain-containing protein</fullName>
    </submittedName>
</protein>
<sequence>MTALTENAIGLDGRVFPDRRETTRRRVLKGARLSFNRGYAVFECVVRNMSDCGARLSFGDSTAVPGRFELLITDEDYSRTAIVRWRSMNALGVTFE</sequence>
<dbReference type="AlphaFoldDB" id="A0A942I9R9"/>
<comment type="caution">
    <text evidence="1">The sequence shown here is derived from an EMBL/GenBank/DDBJ whole genome shotgun (WGS) entry which is preliminary data.</text>
</comment>
<dbReference type="RefSeq" id="WP_188256161.1">
    <property type="nucleotide sequence ID" value="NZ_JABVCF010000010.1"/>
</dbReference>
<proteinExistence type="predicted"/>
<reference evidence="1" key="1">
    <citation type="submission" date="2021-04" db="EMBL/GenBank/DDBJ databases">
        <title>Pseudaminobacter soli sp. nov., isolated from paddy soil contaminated by heavy metals.</title>
        <authorList>
            <person name="Zhang K."/>
        </authorList>
    </citation>
    <scope>NUCLEOTIDE SEQUENCE</scope>
    <source>
        <strain evidence="1">19-2017</strain>
    </source>
</reference>
<keyword evidence="2" id="KW-1185">Reference proteome</keyword>
<gene>
    <name evidence="1" type="ORF">KEU06_18470</name>
</gene>
<evidence type="ECO:0000313" key="1">
    <source>
        <dbReference type="EMBL" id="MBS3650600.1"/>
    </source>
</evidence>
<dbReference type="SUPFAM" id="SSF141371">
    <property type="entry name" value="PilZ domain-like"/>
    <property type="match status" value="1"/>
</dbReference>
<dbReference type="Proteomes" id="UP000680348">
    <property type="component" value="Unassembled WGS sequence"/>
</dbReference>
<dbReference type="EMBL" id="JAGWCR010000010">
    <property type="protein sequence ID" value="MBS3650600.1"/>
    <property type="molecule type" value="Genomic_DNA"/>
</dbReference>
<organism evidence="1 2">
    <name type="scientific">Pseudaminobacter soli</name>
    <name type="common">ex Zhang et al. 2022</name>
    <dbReference type="NCBI Taxonomy" id="2831468"/>
    <lineage>
        <taxon>Bacteria</taxon>
        <taxon>Pseudomonadati</taxon>
        <taxon>Pseudomonadota</taxon>
        <taxon>Alphaproteobacteria</taxon>
        <taxon>Hyphomicrobiales</taxon>
        <taxon>Phyllobacteriaceae</taxon>
        <taxon>Pseudaminobacter</taxon>
    </lineage>
</organism>